<dbReference type="InterPro" id="IPR002701">
    <property type="entry name" value="CM_II_prokaryot"/>
</dbReference>
<evidence type="ECO:0000256" key="5">
    <source>
        <dbReference type="ARBA" id="ARBA00004817"/>
    </source>
</evidence>
<dbReference type="SUPFAM" id="SSF48600">
    <property type="entry name" value="Chorismate mutase II"/>
    <property type="match status" value="1"/>
</dbReference>
<dbReference type="Gene3D" id="3.30.70.260">
    <property type="match status" value="1"/>
</dbReference>
<evidence type="ECO:0000256" key="14">
    <source>
        <dbReference type="ARBA" id="ARBA00023239"/>
    </source>
</evidence>
<evidence type="ECO:0000256" key="12">
    <source>
        <dbReference type="ARBA" id="ARBA00023222"/>
    </source>
</evidence>
<feature type="binding site" evidence="19">
    <location>
        <position position="56"/>
    </location>
    <ligand>
        <name>substrate</name>
    </ligand>
</feature>
<keyword evidence="12" id="KW-0584">Phenylalanine biosynthesis</keyword>
<evidence type="ECO:0000313" key="26">
    <source>
        <dbReference type="Proteomes" id="UP000076964"/>
    </source>
</evidence>
<evidence type="ECO:0000256" key="21">
    <source>
        <dbReference type="SAM" id="Coils"/>
    </source>
</evidence>
<evidence type="ECO:0000256" key="3">
    <source>
        <dbReference type="ARBA" id="ARBA00004496"/>
    </source>
</evidence>
<comment type="catalytic activity">
    <reaction evidence="18">
        <text>prephenate + H(+) = 3-phenylpyruvate + CO2 + H2O</text>
        <dbReference type="Rhea" id="RHEA:21648"/>
        <dbReference type="ChEBI" id="CHEBI:15377"/>
        <dbReference type="ChEBI" id="CHEBI:15378"/>
        <dbReference type="ChEBI" id="CHEBI:16526"/>
        <dbReference type="ChEBI" id="CHEBI:18005"/>
        <dbReference type="ChEBI" id="CHEBI:29934"/>
        <dbReference type="EC" id="4.2.1.51"/>
    </reaction>
</comment>
<evidence type="ECO:0000256" key="15">
    <source>
        <dbReference type="ARBA" id="ARBA00023268"/>
    </source>
</evidence>
<dbReference type="Pfam" id="PF01817">
    <property type="entry name" value="CM_2"/>
    <property type="match status" value="1"/>
</dbReference>
<dbReference type="EMBL" id="LSFI01000018">
    <property type="protein sequence ID" value="OAG27871.1"/>
    <property type="molecule type" value="Genomic_DNA"/>
</dbReference>
<feature type="domain" description="Chorismate mutase" evidence="22">
    <location>
        <begin position="5"/>
        <end position="95"/>
    </location>
</feature>
<dbReference type="RefSeq" id="WP_068541803.1">
    <property type="nucleotide sequence ID" value="NZ_LSFI01000018.1"/>
</dbReference>
<evidence type="ECO:0000313" key="25">
    <source>
        <dbReference type="EMBL" id="OAG27871.1"/>
    </source>
</evidence>
<dbReference type="GO" id="GO:0005737">
    <property type="term" value="C:cytoplasm"/>
    <property type="evidence" value="ECO:0007669"/>
    <property type="project" value="UniProtKB-SubCell"/>
</dbReference>
<dbReference type="PANTHER" id="PTHR21022:SF19">
    <property type="entry name" value="PREPHENATE DEHYDRATASE-RELATED"/>
    <property type="match status" value="1"/>
</dbReference>
<comment type="pathway">
    <text evidence="5">Metabolic intermediate biosynthesis; prephenate biosynthesis; prephenate from chorismate: step 1/1.</text>
</comment>
<evidence type="ECO:0000256" key="10">
    <source>
        <dbReference type="ARBA" id="ARBA00022605"/>
    </source>
</evidence>
<comment type="subcellular location">
    <subcellularLocation>
        <location evidence="3">Cytoplasm</location>
    </subcellularLocation>
</comment>
<evidence type="ECO:0000259" key="24">
    <source>
        <dbReference type="PROSITE" id="PS51671"/>
    </source>
</evidence>
<feature type="binding site" evidence="19">
    <location>
        <position position="15"/>
    </location>
    <ligand>
        <name>substrate</name>
    </ligand>
</feature>
<keyword evidence="15" id="KW-0511">Multifunctional enzyme</keyword>
<comment type="caution">
    <text evidence="25">The sequence shown here is derived from an EMBL/GenBank/DDBJ whole genome shotgun (WGS) entry which is preliminary data.</text>
</comment>
<dbReference type="InterPro" id="IPR002912">
    <property type="entry name" value="ACT_dom"/>
</dbReference>
<dbReference type="PROSITE" id="PS51171">
    <property type="entry name" value="PREPHENATE_DEHYDR_3"/>
    <property type="match status" value="1"/>
</dbReference>
<protein>
    <recommendedName>
        <fullName evidence="8">Bifunctional chorismate mutase/prephenate dehydratase</fullName>
        <ecNumber evidence="7">4.2.1.51</ecNumber>
        <ecNumber evidence="6">5.4.99.5</ecNumber>
    </recommendedName>
    <alternativeName>
        <fullName evidence="17">Chorismate mutase-prephenate dehydratase</fullName>
    </alternativeName>
    <alternativeName>
        <fullName evidence="16">p-protein</fullName>
    </alternativeName>
</protein>
<reference evidence="25 26" key="1">
    <citation type="submission" date="2016-02" db="EMBL/GenBank/DDBJ databases">
        <title>Draft genome sequence of Thermodesulfatator sp. S606.</title>
        <authorList>
            <person name="Lai Q."/>
            <person name="Cao J."/>
            <person name="Dupont S."/>
            <person name="Shao Z."/>
            <person name="Jebbar M."/>
            <person name="Alain K."/>
        </authorList>
    </citation>
    <scope>NUCLEOTIDE SEQUENCE [LARGE SCALE GENOMIC DNA]</scope>
    <source>
        <strain evidence="25 26">S606</strain>
    </source>
</reference>
<dbReference type="CDD" id="cd04905">
    <property type="entry name" value="ACT_CM-PDT"/>
    <property type="match status" value="1"/>
</dbReference>
<name>A0A177E8Q6_9BACT</name>
<dbReference type="FunFam" id="3.40.190.10:FF:000029">
    <property type="entry name" value="Chorismate mutase/Prephenate dehydratase"/>
    <property type="match status" value="1"/>
</dbReference>
<keyword evidence="10" id="KW-0028">Amino-acid biosynthesis</keyword>
<dbReference type="InterPro" id="IPR036979">
    <property type="entry name" value="CM_dom_sf"/>
</dbReference>
<comment type="catalytic activity">
    <reaction evidence="1">
        <text>chorismate = prephenate</text>
        <dbReference type="Rhea" id="RHEA:13897"/>
        <dbReference type="ChEBI" id="CHEBI:29748"/>
        <dbReference type="ChEBI" id="CHEBI:29934"/>
        <dbReference type="EC" id="5.4.99.5"/>
    </reaction>
</comment>
<feature type="binding site" evidence="19">
    <location>
        <position position="87"/>
    </location>
    <ligand>
        <name>substrate</name>
    </ligand>
</feature>
<evidence type="ECO:0000259" key="22">
    <source>
        <dbReference type="PROSITE" id="PS51168"/>
    </source>
</evidence>
<dbReference type="FunFam" id="3.40.190.10:FF:000034">
    <property type="entry name" value="Chorismate mutase/prephenate dehydratase"/>
    <property type="match status" value="1"/>
</dbReference>
<evidence type="ECO:0000259" key="23">
    <source>
        <dbReference type="PROSITE" id="PS51171"/>
    </source>
</evidence>
<dbReference type="Gene3D" id="3.40.190.10">
    <property type="entry name" value="Periplasmic binding protein-like II"/>
    <property type="match status" value="2"/>
</dbReference>
<dbReference type="InterPro" id="IPR008242">
    <property type="entry name" value="Chor_mutase/pphenate_deHydtase"/>
</dbReference>
<dbReference type="UniPathway" id="UPA00121">
    <property type="reaction ID" value="UER00345"/>
</dbReference>
<dbReference type="PROSITE" id="PS00858">
    <property type="entry name" value="PREPHENATE_DEHYDR_2"/>
    <property type="match status" value="1"/>
</dbReference>
<dbReference type="GO" id="GO:0004664">
    <property type="term" value="F:prephenate dehydratase activity"/>
    <property type="evidence" value="ECO:0007669"/>
    <property type="project" value="UniProtKB-EC"/>
</dbReference>
<feature type="binding site" evidence="19">
    <location>
        <position position="43"/>
    </location>
    <ligand>
        <name>substrate</name>
    </ligand>
</feature>
<dbReference type="PIRSF" id="PIRSF001500">
    <property type="entry name" value="Chor_mut_pdt_Ppr"/>
    <property type="match status" value="1"/>
</dbReference>
<feature type="binding site" evidence="19">
    <location>
        <position position="32"/>
    </location>
    <ligand>
        <name>substrate</name>
    </ligand>
</feature>
<feature type="binding site" evidence="19">
    <location>
        <position position="91"/>
    </location>
    <ligand>
        <name>substrate</name>
    </ligand>
</feature>
<dbReference type="EC" id="4.2.1.51" evidence="7"/>
<evidence type="ECO:0000256" key="13">
    <source>
        <dbReference type="ARBA" id="ARBA00023235"/>
    </source>
</evidence>
<dbReference type="OrthoDB" id="9802281at2"/>
<dbReference type="InterPro" id="IPR018528">
    <property type="entry name" value="Preph_deHydtase_CS"/>
</dbReference>
<evidence type="ECO:0000256" key="4">
    <source>
        <dbReference type="ARBA" id="ARBA00004741"/>
    </source>
</evidence>
<evidence type="ECO:0000256" key="18">
    <source>
        <dbReference type="ARBA" id="ARBA00047848"/>
    </source>
</evidence>
<feature type="domain" description="ACT" evidence="24">
    <location>
        <begin position="282"/>
        <end position="359"/>
    </location>
</feature>
<dbReference type="Pfam" id="PF00800">
    <property type="entry name" value="PDT"/>
    <property type="match status" value="1"/>
</dbReference>
<dbReference type="GO" id="GO:0046417">
    <property type="term" value="P:chorismate metabolic process"/>
    <property type="evidence" value="ECO:0007669"/>
    <property type="project" value="InterPro"/>
</dbReference>
<keyword evidence="26" id="KW-1185">Reference proteome</keyword>
<keyword evidence="14" id="KW-0456">Lyase</keyword>
<dbReference type="STRING" id="1795632.TH606_04885"/>
<dbReference type="CDD" id="cd13630">
    <property type="entry name" value="PBP2_PDT_1"/>
    <property type="match status" value="1"/>
</dbReference>
<dbReference type="Proteomes" id="UP000076964">
    <property type="component" value="Unassembled WGS sequence"/>
</dbReference>
<evidence type="ECO:0000256" key="7">
    <source>
        <dbReference type="ARBA" id="ARBA00013147"/>
    </source>
</evidence>
<dbReference type="PROSITE" id="PS51671">
    <property type="entry name" value="ACT"/>
    <property type="match status" value="1"/>
</dbReference>
<keyword evidence="9" id="KW-0963">Cytoplasm</keyword>
<evidence type="ECO:0000256" key="9">
    <source>
        <dbReference type="ARBA" id="ARBA00022490"/>
    </source>
</evidence>
<dbReference type="AlphaFoldDB" id="A0A177E8Q6"/>
<feature type="coiled-coil region" evidence="21">
    <location>
        <begin position="4"/>
        <end position="31"/>
    </location>
</feature>
<evidence type="ECO:0000256" key="19">
    <source>
        <dbReference type="PIRSR" id="PIRSR001500-1"/>
    </source>
</evidence>
<dbReference type="PANTHER" id="PTHR21022">
    <property type="entry name" value="PREPHENATE DEHYDRATASE P PROTEIN"/>
    <property type="match status" value="1"/>
</dbReference>
<dbReference type="Gene3D" id="1.20.59.10">
    <property type="entry name" value="Chorismate mutase"/>
    <property type="match status" value="1"/>
</dbReference>
<dbReference type="InterPro" id="IPR001086">
    <property type="entry name" value="Preph_deHydtase"/>
</dbReference>
<keyword evidence="13" id="KW-0413">Isomerase</keyword>
<accession>A0A177E8Q6</accession>
<dbReference type="EC" id="5.4.99.5" evidence="6"/>
<keyword evidence="21" id="KW-0175">Coiled coil</keyword>
<dbReference type="GO" id="GO:0009094">
    <property type="term" value="P:L-phenylalanine biosynthetic process"/>
    <property type="evidence" value="ECO:0007669"/>
    <property type="project" value="UniProtKB-UniPathway"/>
</dbReference>
<evidence type="ECO:0000256" key="20">
    <source>
        <dbReference type="PIRSR" id="PIRSR001500-2"/>
    </source>
</evidence>
<dbReference type="SMART" id="SM00830">
    <property type="entry name" value="CM_2"/>
    <property type="match status" value="1"/>
</dbReference>
<dbReference type="NCBIfam" id="NF008865">
    <property type="entry name" value="PRK11898.1"/>
    <property type="match status" value="1"/>
</dbReference>
<proteinExistence type="predicted"/>
<feature type="site" description="Essential for prephenate dehydratase activity" evidence="20">
    <location>
        <position position="263"/>
    </location>
</feature>
<comment type="function">
    <text evidence="2">Catalyzes the Claisen rearrangement of chorismate to prephenate and the decarboxylation/dehydration of prephenate to phenylpyruvate.</text>
</comment>
<dbReference type="InterPro" id="IPR045865">
    <property type="entry name" value="ACT-like_dom_sf"/>
</dbReference>
<dbReference type="FunFam" id="3.30.70.260:FF:000012">
    <property type="entry name" value="Prephenate dehydratase"/>
    <property type="match status" value="1"/>
</dbReference>
<dbReference type="UniPathway" id="UPA00120">
    <property type="reaction ID" value="UER00203"/>
</dbReference>
<dbReference type="SUPFAM" id="SSF53850">
    <property type="entry name" value="Periplasmic binding protein-like II"/>
    <property type="match status" value="1"/>
</dbReference>
<evidence type="ECO:0000256" key="17">
    <source>
        <dbReference type="ARBA" id="ARBA00031520"/>
    </source>
</evidence>
<dbReference type="Pfam" id="PF01842">
    <property type="entry name" value="ACT"/>
    <property type="match status" value="1"/>
</dbReference>
<organism evidence="25 26">
    <name type="scientific">Thermodesulfatator autotrophicus</name>
    <dbReference type="NCBI Taxonomy" id="1795632"/>
    <lineage>
        <taxon>Bacteria</taxon>
        <taxon>Pseudomonadati</taxon>
        <taxon>Thermodesulfobacteriota</taxon>
        <taxon>Thermodesulfobacteria</taxon>
        <taxon>Thermodesulfobacteriales</taxon>
        <taxon>Thermodesulfatatoraceae</taxon>
        <taxon>Thermodesulfatator</taxon>
    </lineage>
</organism>
<sequence>MKNKKEIEARLKDLREEIDKIDRTILDCLKRRYAVVKEVGELKRALGVKVLDLSRERAVINKILEENQGEFPEKSLKAIFLEIVHTCRTAQELQKVAYLGPEATFSHMAALKFFGRAANFLPQESVLDVFEETEAERAKFGVVPVENSIEGTVSATLDAFSDYKVKVCGEVFIPITHDLLNQSGRKEDIKKVLSHPHALAQCRKWLRKNLPSVPVEEVSSTAFAARWAAVDPSVAAIASPLAARTYHLQVVASRIEDFHGNVTRFWVIGKENPGPTGKDKTSLFFSISDRPGALFEVLSSFAKRQINLSKIESRPAKKEPWRYHFFLDCEGHIEDGKVKECIDEISRICMHLEWLGSYPAGEEE</sequence>
<dbReference type="SUPFAM" id="SSF55021">
    <property type="entry name" value="ACT-like"/>
    <property type="match status" value="1"/>
</dbReference>
<dbReference type="PROSITE" id="PS00857">
    <property type="entry name" value="PREPHENATE_DEHYDR_1"/>
    <property type="match status" value="1"/>
</dbReference>
<dbReference type="InterPro" id="IPR036263">
    <property type="entry name" value="Chorismate_II_sf"/>
</dbReference>
<evidence type="ECO:0000256" key="6">
    <source>
        <dbReference type="ARBA" id="ARBA00012404"/>
    </source>
</evidence>
<gene>
    <name evidence="25" type="ORF">TH606_04885</name>
</gene>
<keyword evidence="11" id="KW-0057">Aromatic amino acid biosynthesis</keyword>
<feature type="binding site" evidence="19">
    <location>
        <position position="52"/>
    </location>
    <ligand>
        <name>substrate</name>
    </ligand>
</feature>
<evidence type="ECO:0000256" key="16">
    <source>
        <dbReference type="ARBA" id="ARBA00031175"/>
    </source>
</evidence>
<dbReference type="PROSITE" id="PS51168">
    <property type="entry name" value="CHORISMATE_MUT_2"/>
    <property type="match status" value="1"/>
</dbReference>
<comment type="pathway">
    <text evidence="4">Amino-acid biosynthesis; L-phenylalanine biosynthesis; phenylpyruvate from prephenate: step 1/1.</text>
</comment>
<evidence type="ECO:0000256" key="8">
    <source>
        <dbReference type="ARBA" id="ARBA00014401"/>
    </source>
</evidence>
<feature type="domain" description="Prephenate dehydratase" evidence="23">
    <location>
        <begin position="95"/>
        <end position="270"/>
    </location>
</feature>
<evidence type="ECO:0000256" key="2">
    <source>
        <dbReference type="ARBA" id="ARBA00002364"/>
    </source>
</evidence>
<evidence type="ECO:0000256" key="11">
    <source>
        <dbReference type="ARBA" id="ARBA00023141"/>
    </source>
</evidence>
<evidence type="ECO:0000256" key="1">
    <source>
        <dbReference type="ARBA" id="ARBA00000824"/>
    </source>
</evidence>
<dbReference type="GO" id="GO:0004106">
    <property type="term" value="F:chorismate mutase activity"/>
    <property type="evidence" value="ECO:0007669"/>
    <property type="project" value="UniProtKB-EC"/>
</dbReference>